<gene>
    <name evidence="5" type="ORF">BJY16_004921</name>
</gene>
<dbReference type="AlphaFoldDB" id="A0A7W7H076"/>
<protein>
    <submittedName>
        <fullName evidence="5">Glycosyltransferase involved in cell wall biosynthesis</fullName>
    </submittedName>
</protein>
<evidence type="ECO:0000313" key="6">
    <source>
        <dbReference type="Proteomes" id="UP000546162"/>
    </source>
</evidence>
<evidence type="ECO:0000259" key="4">
    <source>
        <dbReference type="Pfam" id="PF13579"/>
    </source>
</evidence>
<keyword evidence="3" id="KW-0812">Transmembrane</keyword>
<name>A0A7W7H076_9ACTN</name>
<dbReference type="GO" id="GO:0016757">
    <property type="term" value="F:glycosyltransferase activity"/>
    <property type="evidence" value="ECO:0007669"/>
    <property type="project" value="UniProtKB-KW"/>
</dbReference>
<dbReference type="CDD" id="cd03794">
    <property type="entry name" value="GT4_WbuB-like"/>
    <property type="match status" value="1"/>
</dbReference>
<dbReference type="PANTHER" id="PTHR12526:SF624">
    <property type="entry name" value="BLR6297 PROTEIN"/>
    <property type="match status" value="1"/>
</dbReference>
<feature type="transmembrane region" description="Helical" evidence="3">
    <location>
        <begin position="65"/>
        <end position="86"/>
    </location>
</feature>
<keyword evidence="3" id="KW-1133">Transmembrane helix</keyword>
<accession>A0A7W7H076</accession>
<evidence type="ECO:0000256" key="1">
    <source>
        <dbReference type="ARBA" id="ARBA00022676"/>
    </source>
</evidence>
<evidence type="ECO:0000256" key="3">
    <source>
        <dbReference type="SAM" id="Phobius"/>
    </source>
</evidence>
<dbReference type="Pfam" id="PF13692">
    <property type="entry name" value="Glyco_trans_1_4"/>
    <property type="match status" value="1"/>
</dbReference>
<keyword evidence="1" id="KW-0328">Glycosyltransferase</keyword>
<evidence type="ECO:0000313" key="5">
    <source>
        <dbReference type="EMBL" id="MBB4741462.1"/>
    </source>
</evidence>
<comment type="caution">
    <text evidence="5">The sequence shown here is derived from an EMBL/GenBank/DDBJ whole genome shotgun (WGS) entry which is preliminary data.</text>
</comment>
<dbReference type="Pfam" id="PF13579">
    <property type="entry name" value="Glyco_trans_4_4"/>
    <property type="match status" value="1"/>
</dbReference>
<dbReference type="Gene3D" id="3.40.50.2000">
    <property type="entry name" value="Glycogen Phosphorylase B"/>
    <property type="match status" value="2"/>
</dbReference>
<reference evidence="5 6" key="1">
    <citation type="submission" date="2020-08" db="EMBL/GenBank/DDBJ databases">
        <title>Sequencing the genomes of 1000 actinobacteria strains.</title>
        <authorList>
            <person name="Klenk H.-P."/>
        </authorList>
    </citation>
    <scope>NUCLEOTIDE SEQUENCE [LARGE SCALE GENOMIC DNA]</scope>
    <source>
        <strain evidence="5 6">DSM 45809</strain>
    </source>
</reference>
<dbReference type="InterPro" id="IPR028098">
    <property type="entry name" value="Glyco_trans_4-like_N"/>
</dbReference>
<sequence>MGSNRRPSVAILVANLPAEKDRRVIRECLSLEAAGFDVTVIAPRGDRSLRILPGSQRTRLRPYPVLLYGSGFVSFAAEFLWSFFWITIRVLGEIVRGRAQAVQVCNPPDVYFPLALLVRALGKPWVFDHHDLSPEVYISRGGEPNPLVSKLLVAFEWLTLRTATAVFATNESFKDNAVRRGVDAAKVTVVRNGPAHAEIAAKAAASGAPADGPHRVVYLGVFGPQDNVEGAVLAAEELIKLRGRTGWRMVLAGDGETAAALRELATERGLTDVVEFTGWLNGPEVDALLRDATVAIQPDLPTRMNQLSTMAKTVEYLGRGVPVVAVDLIETRASVGEAGLYVKNGDPAEFAEAINTLLDDPALRQHMHQVGKERFRDFLSWEHQAEKYIAVWRELLKVPAAAIPAQRQPVDEASRADAP</sequence>
<keyword evidence="2 5" id="KW-0808">Transferase</keyword>
<dbReference type="SUPFAM" id="SSF53756">
    <property type="entry name" value="UDP-Glycosyltransferase/glycogen phosphorylase"/>
    <property type="match status" value="1"/>
</dbReference>
<evidence type="ECO:0000256" key="2">
    <source>
        <dbReference type="ARBA" id="ARBA00022679"/>
    </source>
</evidence>
<dbReference type="PANTHER" id="PTHR12526">
    <property type="entry name" value="GLYCOSYLTRANSFERASE"/>
    <property type="match status" value="1"/>
</dbReference>
<organism evidence="5 6">
    <name type="scientific">Actinoplanes octamycinicus</name>
    <dbReference type="NCBI Taxonomy" id="135948"/>
    <lineage>
        <taxon>Bacteria</taxon>
        <taxon>Bacillati</taxon>
        <taxon>Actinomycetota</taxon>
        <taxon>Actinomycetes</taxon>
        <taxon>Micromonosporales</taxon>
        <taxon>Micromonosporaceae</taxon>
        <taxon>Actinoplanes</taxon>
    </lineage>
</organism>
<dbReference type="Proteomes" id="UP000546162">
    <property type="component" value="Unassembled WGS sequence"/>
</dbReference>
<keyword evidence="3" id="KW-0472">Membrane</keyword>
<dbReference type="RefSeq" id="WP_185041945.1">
    <property type="nucleotide sequence ID" value="NZ_BAABFG010000005.1"/>
</dbReference>
<proteinExistence type="predicted"/>
<dbReference type="EMBL" id="JACHNB010000001">
    <property type="protein sequence ID" value="MBB4741462.1"/>
    <property type="molecule type" value="Genomic_DNA"/>
</dbReference>
<keyword evidence="6" id="KW-1185">Reference proteome</keyword>
<feature type="domain" description="Glycosyltransferase subfamily 4-like N-terminal" evidence="4">
    <location>
        <begin position="30"/>
        <end position="193"/>
    </location>
</feature>